<organism evidence="2 3">
    <name type="scientific">Vigna mungo</name>
    <name type="common">Black gram</name>
    <name type="synonym">Phaseolus mungo</name>
    <dbReference type="NCBI Taxonomy" id="3915"/>
    <lineage>
        <taxon>Eukaryota</taxon>
        <taxon>Viridiplantae</taxon>
        <taxon>Streptophyta</taxon>
        <taxon>Embryophyta</taxon>
        <taxon>Tracheophyta</taxon>
        <taxon>Spermatophyta</taxon>
        <taxon>Magnoliopsida</taxon>
        <taxon>eudicotyledons</taxon>
        <taxon>Gunneridae</taxon>
        <taxon>Pentapetalae</taxon>
        <taxon>rosids</taxon>
        <taxon>fabids</taxon>
        <taxon>Fabales</taxon>
        <taxon>Fabaceae</taxon>
        <taxon>Papilionoideae</taxon>
        <taxon>50 kb inversion clade</taxon>
        <taxon>NPAAA clade</taxon>
        <taxon>indigoferoid/millettioid clade</taxon>
        <taxon>Phaseoleae</taxon>
        <taxon>Vigna</taxon>
    </lineage>
</organism>
<evidence type="ECO:0000313" key="2">
    <source>
        <dbReference type="EMBL" id="WVZ22293.1"/>
    </source>
</evidence>
<protein>
    <submittedName>
        <fullName evidence="2">Uncharacterized protein</fullName>
    </submittedName>
</protein>
<feature type="compositionally biased region" description="Basic and acidic residues" evidence="1">
    <location>
        <begin position="115"/>
        <end position="126"/>
    </location>
</feature>
<dbReference type="AlphaFoldDB" id="A0AAQ3SAE6"/>
<keyword evidence="3" id="KW-1185">Reference proteome</keyword>
<gene>
    <name evidence="2" type="ORF">V8G54_000837</name>
</gene>
<evidence type="ECO:0000256" key="1">
    <source>
        <dbReference type="SAM" id="MobiDB-lite"/>
    </source>
</evidence>
<dbReference type="Proteomes" id="UP001374535">
    <property type="component" value="Chromosome 1"/>
</dbReference>
<proteinExistence type="predicted"/>
<reference evidence="2 3" key="1">
    <citation type="journal article" date="2023" name="Life. Sci Alliance">
        <title>Evolutionary insights into 3D genome organization and epigenetic landscape of Vigna mungo.</title>
        <authorList>
            <person name="Junaid A."/>
            <person name="Singh B."/>
            <person name="Bhatia S."/>
        </authorList>
    </citation>
    <scope>NUCLEOTIDE SEQUENCE [LARGE SCALE GENOMIC DNA]</scope>
    <source>
        <strain evidence="2">Urdbean</strain>
    </source>
</reference>
<accession>A0AAQ3SAE6</accession>
<name>A0AAQ3SAE6_VIGMU</name>
<dbReference type="EMBL" id="CP144700">
    <property type="protein sequence ID" value="WVZ22293.1"/>
    <property type="molecule type" value="Genomic_DNA"/>
</dbReference>
<feature type="region of interest" description="Disordered" evidence="1">
    <location>
        <begin position="115"/>
        <end position="144"/>
    </location>
</feature>
<sequence length="211" mass="24146">MPLKQNINRSSHWKVVPKQHRIDPTHFNAVFTNQTQFREAITHHTNQILCISKKQGIELGSDCLLTLPFDSTKNHSNKQSIMYVTGNILPSMNNISSPLFQCFLNSKNCDNLRDRNQLDFPRHNDPKASTPTSSDPPEKILPHLLPVQDSPFSIHNHSIQNMIHRKTKFSHHVPIPSPTEVSSNTNTVTHPSWETIHLTPLGNRMIKFTNR</sequence>
<evidence type="ECO:0000313" key="3">
    <source>
        <dbReference type="Proteomes" id="UP001374535"/>
    </source>
</evidence>